<feature type="non-terminal residue" evidence="1">
    <location>
        <position position="98"/>
    </location>
</feature>
<dbReference type="EMBL" id="GL876968">
    <property type="protein sequence ID" value="KLU85470.1"/>
    <property type="molecule type" value="Genomic_DNA"/>
</dbReference>
<reference evidence="1" key="1">
    <citation type="submission" date="2010-05" db="EMBL/GenBank/DDBJ databases">
        <title>The Genome Sequence of Magnaporthe poae strain ATCC 64411.</title>
        <authorList>
            <consortium name="The Broad Institute Genome Sequencing Platform"/>
            <consortium name="Broad Institute Genome Sequencing Center for Infectious Disease"/>
            <person name="Ma L.-J."/>
            <person name="Dead R."/>
            <person name="Young S."/>
            <person name="Zeng Q."/>
            <person name="Koehrsen M."/>
            <person name="Alvarado L."/>
            <person name="Berlin A."/>
            <person name="Chapman S.B."/>
            <person name="Chen Z."/>
            <person name="Freedman E."/>
            <person name="Gellesch M."/>
            <person name="Goldberg J."/>
            <person name="Griggs A."/>
            <person name="Gujja S."/>
            <person name="Heilman E.R."/>
            <person name="Heiman D."/>
            <person name="Hepburn T."/>
            <person name="Howarth C."/>
            <person name="Jen D."/>
            <person name="Larson L."/>
            <person name="Mehta T."/>
            <person name="Neiman D."/>
            <person name="Pearson M."/>
            <person name="Roberts A."/>
            <person name="Saif S."/>
            <person name="Shea T."/>
            <person name="Shenoy N."/>
            <person name="Sisk P."/>
            <person name="Stolte C."/>
            <person name="Sykes S."/>
            <person name="Walk T."/>
            <person name="White J."/>
            <person name="Yandava C."/>
            <person name="Haas B."/>
            <person name="Nusbaum C."/>
            <person name="Birren B."/>
        </authorList>
    </citation>
    <scope>NUCLEOTIDE SEQUENCE</scope>
    <source>
        <strain evidence="1">ATCC 64411</strain>
    </source>
</reference>
<sequence length="98" mass="10842">MSIRLPTVRLDTTLAELYARASPRLAGKRVAQVLSGTNSGMNLSDHFPRNSKYLYQDSPFNSADADRDESETARRELAVKYLSLIPQRDAFITGAAPV</sequence>
<name>A0A0H2TN38_MAGP6</name>
<dbReference type="VEuPathDB" id="FungiDB:MAPG_04493"/>
<dbReference type="OrthoDB" id="5946236at2759"/>
<protein>
    <submittedName>
        <fullName evidence="1">Uncharacterized protein</fullName>
    </submittedName>
</protein>
<proteinExistence type="predicted"/>
<dbReference type="AlphaFoldDB" id="A0A0H2TN38"/>
<gene>
    <name evidence="1" type="ORF">MAPG_04493</name>
</gene>
<organism evidence="1">
    <name type="scientific">Magnaporthiopsis poae (strain ATCC 64411 / 73-15)</name>
    <name type="common">Kentucky bluegrass fungus</name>
    <name type="synonym">Magnaporthe poae</name>
    <dbReference type="NCBI Taxonomy" id="644358"/>
    <lineage>
        <taxon>Eukaryota</taxon>
        <taxon>Fungi</taxon>
        <taxon>Dikarya</taxon>
        <taxon>Ascomycota</taxon>
        <taxon>Pezizomycotina</taxon>
        <taxon>Sordariomycetes</taxon>
        <taxon>Sordariomycetidae</taxon>
        <taxon>Magnaporthales</taxon>
        <taxon>Magnaporthaceae</taxon>
        <taxon>Magnaporthiopsis</taxon>
    </lineage>
</organism>
<accession>A0A0H2TN38</accession>
<reference evidence="1" key="2">
    <citation type="submission" date="2011-03" db="EMBL/GenBank/DDBJ databases">
        <title>Annotation of Magnaporthe poae ATCC 64411.</title>
        <authorList>
            <person name="Ma L.-J."/>
            <person name="Dead R."/>
            <person name="Young S.K."/>
            <person name="Zeng Q."/>
            <person name="Gargeya S."/>
            <person name="Fitzgerald M."/>
            <person name="Haas B."/>
            <person name="Abouelleil A."/>
            <person name="Alvarado L."/>
            <person name="Arachchi H.M."/>
            <person name="Berlin A."/>
            <person name="Brown A."/>
            <person name="Chapman S.B."/>
            <person name="Chen Z."/>
            <person name="Dunbar C."/>
            <person name="Freedman E."/>
            <person name="Gearin G."/>
            <person name="Gellesch M."/>
            <person name="Goldberg J."/>
            <person name="Griggs A."/>
            <person name="Gujja S."/>
            <person name="Heiman D."/>
            <person name="Howarth C."/>
            <person name="Larson L."/>
            <person name="Lui A."/>
            <person name="MacDonald P.J.P."/>
            <person name="Mehta T."/>
            <person name="Montmayeur A."/>
            <person name="Murphy C."/>
            <person name="Neiman D."/>
            <person name="Pearson M."/>
            <person name="Priest M."/>
            <person name="Roberts A."/>
            <person name="Saif S."/>
            <person name="Shea T."/>
            <person name="Shenoy N."/>
            <person name="Sisk P."/>
            <person name="Stolte C."/>
            <person name="Sykes S."/>
            <person name="Yandava C."/>
            <person name="Wortman J."/>
            <person name="Nusbaum C."/>
            <person name="Birren B."/>
        </authorList>
    </citation>
    <scope>NUCLEOTIDE SEQUENCE</scope>
    <source>
        <strain evidence="1">ATCC 64411</strain>
    </source>
</reference>
<evidence type="ECO:0000313" key="1">
    <source>
        <dbReference type="EMBL" id="KLU85470.1"/>
    </source>
</evidence>